<dbReference type="EMBL" id="CAJOBI010149755">
    <property type="protein sequence ID" value="CAF4805961.1"/>
    <property type="molecule type" value="Genomic_DNA"/>
</dbReference>
<accession>A0A8S3BI88</accession>
<organism evidence="1 2">
    <name type="scientific">Rotaria magnacalcarata</name>
    <dbReference type="NCBI Taxonomy" id="392030"/>
    <lineage>
        <taxon>Eukaryota</taxon>
        <taxon>Metazoa</taxon>
        <taxon>Spiralia</taxon>
        <taxon>Gnathifera</taxon>
        <taxon>Rotifera</taxon>
        <taxon>Eurotatoria</taxon>
        <taxon>Bdelloidea</taxon>
        <taxon>Philodinida</taxon>
        <taxon>Philodinidae</taxon>
        <taxon>Rotaria</taxon>
    </lineage>
</organism>
<comment type="caution">
    <text evidence="1">The sequence shown here is derived from an EMBL/GenBank/DDBJ whole genome shotgun (WGS) entry which is preliminary data.</text>
</comment>
<reference evidence="1" key="1">
    <citation type="submission" date="2021-02" db="EMBL/GenBank/DDBJ databases">
        <authorList>
            <person name="Nowell W R."/>
        </authorList>
    </citation>
    <scope>NUCLEOTIDE SEQUENCE</scope>
</reference>
<dbReference type="AlphaFoldDB" id="A0A8S3BI88"/>
<dbReference type="Proteomes" id="UP000676336">
    <property type="component" value="Unassembled WGS sequence"/>
</dbReference>
<sequence length="33" mass="3820">MCDIFKIKLQQTTHALGVLAYNQRLLIDNTNED</sequence>
<protein>
    <submittedName>
        <fullName evidence="1">Uncharacterized protein</fullName>
    </submittedName>
</protein>
<evidence type="ECO:0000313" key="2">
    <source>
        <dbReference type="Proteomes" id="UP000676336"/>
    </source>
</evidence>
<proteinExistence type="predicted"/>
<feature type="non-terminal residue" evidence="1">
    <location>
        <position position="33"/>
    </location>
</feature>
<name>A0A8S3BI88_9BILA</name>
<evidence type="ECO:0000313" key="1">
    <source>
        <dbReference type="EMBL" id="CAF4805961.1"/>
    </source>
</evidence>
<gene>
    <name evidence="1" type="ORF">SMN809_LOCUS47385</name>
</gene>